<gene>
    <name evidence="2" type="ORF">KIJ07_07215</name>
</gene>
<keyword evidence="3" id="KW-1185">Reference proteome</keyword>
<protein>
    <submittedName>
        <fullName evidence="2">DUF1304 domain-containing protein</fullName>
    </submittedName>
</protein>
<dbReference type="PANTHER" id="PTHR38446:SF1">
    <property type="entry name" value="BLL0914 PROTEIN"/>
    <property type="match status" value="1"/>
</dbReference>
<proteinExistence type="predicted"/>
<dbReference type="InterPro" id="IPR009732">
    <property type="entry name" value="DUF1304"/>
</dbReference>
<reference evidence="2 3" key="1">
    <citation type="submission" date="2021-05" db="EMBL/GenBank/DDBJ databases">
        <title>Pangenome of Leuconostoc gelidum warrants species status for Leuconostoc gelidum subsp. gasicomitatum.</title>
        <authorList>
            <person name="Johansson P."/>
            <person name="Sade E."/>
            <person name="Hultman J."/>
            <person name="Auvinen P."/>
            <person name="Bjorkroth J."/>
        </authorList>
    </citation>
    <scope>NUCLEOTIDE SEQUENCE [LARGE SCALE GENOMIC DNA]</scope>
    <source>
        <strain evidence="2 3">AMKR21</strain>
    </source>
</reference>
<name>A0ABS7V483_LEUGE</name>
<accession>A0ABS7V483</accession>
<evidence type="ECO:0000313" key="3">
    <source>
        <dbReference type="Proteomes" id="UP000705994"/>
    </source>
</evidence>
<sequence>MIGTILVIFVAIEAIGIMILEMFGSSGQQAKAFELEEAFVKLPGVKTLLANQGIYNGLFGALIIGTVLLLTGSQQLVMLRLEMLFVLLAAVYGSLTAARKIIIMQGLPAVLALLLLFF</sequence>
<comment type="caution">
    <text evidence="2">The sequence shown here is derived from an EMBL/GenBank/DDBJ whole genome shotgun (WGS) entry which is preliminary data.</text>
</comment>
<dbReference type="EMBL" id="JAHBFX010000009">
    <property type="protein sequence ID" value="MBZ6000190.1"/>
    <property type="molecule type" value="Genomic_DNA"/>
</dbReference>
<dbReference type="Proteomes" id="UP000705994">
    <property type="component" value="Unassembled WGS sequence"/>
</dbReference>
<feature type="transmembrane region" description="Helical" evidence="1">
    <location>
        <begin position="101"/>
        <end position="117"/>
    </location>
</feature>
<feature type="transmembrane region" description="Helical" evidence="1">
    <location>
        <begin position="77"/>
        <end position="95"/>
    </location>
</feature>
<evidence type="ECO:0000313" key="2">
    <source>
        <dbReference type="EMBL" id="MBZ6000190.1"/>
    </source>
</evidence>
<dbReference type="PANTHER" id="PTHR38446">
    <property type="entry name" value="BLL0914 PROTEIN"/>
    <property type="match status" value="1"/>
</dbReference>
<feature type="transmembrane region" description="Helical" evidence="1">
    <location>
        <begin position="54"/>
        <end position="70"/>
    </location>
</feature>
<keyword evidence="1" id="KW-0812">Transmembrane</keyword>
<dbReference type="RefSeq" id="WP_004915909.1">
    <property type="nucleotide sequence ID" value="NZ_JAHBFR010000001.1"/>
</dbReference>
<organism evidence="2 3">
    <name type="scientific">Leuconostoc gelidum subsp. gelidum</name>
    <dbReference type="NCBI Taxonomy" id="1607839"/>
    <lineage>
        <taxon>Bacteria</taxon>
        <taxon>Bacillati</taxon>
        <taxon>Bacillota</taxon>
        <taxon>Bacilli</taxon>
        <taxon>Lactobacillales</taxon>
        <taxon>Lactobacillaceae</taxon>
        <taxon>Leuconostoc</taxon>
        <taxon>Leuconostoc gelidum group</taxon>
    </lineage>
</organism>
<evidence type="ECO:0000256" key="1">
    <source>
        <dbReference type="SAM" id="Phobius"/>
    </source>
</evidence>
<dbReference type="GeneID" id="64344725"/>
<keyword evidence="1" id="KW-0472">Membrane</keyword>
<dbReference type="Pfam" id="PF06993">
    <property type="entry name" value="DUF1304"/>
    <property type="match status" value="1"/>
</dbReference>
<keyword evidence="1" id="KW-1133">Transmembrane helix</keyword>